<name>A0A8T0HAQ6_CERPU</name>
<evidence type="ECO:0000313" key="3">
    <source>
        <dbReference type="Proteomes" id="UP000822688"/>
    </source>
</evidence>
<comment type="caution">
    <text evidence="2">The sequence shown here is derived from an EMBL/GenBank/DDBJ whole genome shotgun (WGS) entry which is preliminary data.</text>
</comment>
<evidence type="ECO:0000256" key="1">
    <source>
        <dbReference type="SAM" id="SignalP"/>
    </source>
</evidence>
<accession>A0A8T0HAQ6</accession>
<dbReference type="AlphaFoldDB" id="A0A8T0HAQ6"/>
<feature type="chain" id="PRO_5035871337" evidence="1">
    <location>
        <begin position="24"/>
        <end position="52"/>
    </location>
</feature>
<keyword evidence="1" id="KW-0732">Signal</keyword>
<gene>
    <name evidence="2" type="ORF">KC19_6G014000</name>
</gene>
<proteinExistence type="predicted"/>
<dbReference type="Proteomes" id="UP000822688">
    <property type="component" value="Chromosome 6"/>
</dbReference>
<sequence>MPTSCYLCNHVILLSLWSTEIGGDEILTEIFSLDYNGYRNDSLVLKQTVISS</sequence>
<protein>
    <submittedName>
        <fullName evidence="2">Uncharacterized protein</fullName>
    </submittedName>
</protein>
<feature type="signal peptide" evidence="1">
    <location>
        <begin position="1"/>
        <end position="23"/>
    </location>
</feature>
<keyword evidence="3" id="KW-1185">Reference proteome</keyword>
<evidence type="ECO:0000313" key="2">
    <source>
        <dbReference type="EMBL" id="KAG0568360.1"/>
    </source>
</evidence>
<reference evidence="2 3" key="1">
    <citation type="submission" date="2020-06" db="EMBL/GenBank/DDBJ databases">
        <title>WGS assembly of Ceratodon purpureus strain R40.</title>
        <authorList>
            <person name="Carey S.B."/>
            <person name="Jenkins J."/>
            <person name="Shu S."/>
            <person name="Lovell J.T."/>
            <person name="Sreedasyam A."/>
            <person name="Maumus F."/>
            <person name="Tiley G.P."/>
            <person name="Fernandez-Pozo N."/>
            <person name="Barry K."/>
            <person name="Chen C."/>
            <person name="Wang M."/>
            <person name="Lipzen A."/>
            <person name="Daum C."/>
            <person name="Saski C.A."/>
            <person name="Payton A.C."/>
            <person name="Mcbreen J.C."/>
            <person name="Conrad R.E."/>
            <person name="Kollar L.M."/>
            <person name="Olsson S."/>
            <person name="Huttunen S."/>
            <person name="Landis J.B."/>
            <person name="Wickett N.J."/>
            <person name="Johnson M.G."/>
            <person name="Rensing S.A."/>
            <person name="Grimwood J."/>
            <person name="Schmutz J."/>
            <person name="Mcdaniel S.F."/>
        </authorList>
    </citation>
    <scope>NUCLEOTIDE SEQUENCE [LARGE SCALE GENOMIC DNA]</scope>
    <source>
        <strain evidence="2 3">R40</strain>
    </source>
</reference>
<organism evidence="2 3">
    <name type="scientific">Ceratodon purpureus</name>
    <name type="common">Fire moss</name>
    <name type="synonym">Dicranum purpureum</name>
    <dbReference type="NCBI Taxonomy" id="3225"/>
    <lineage>
        <taxon>Eukaryota</taxon>
        <taxon>Viridiplantae</taxon>
        <taxon>Streptophyta</taxon>
        <taxon>Embryophyta</taxon>
        <taxon>Bryophyta</taxon>
        <taxon>Bryophytina</taxon>
        <taxon>Bryopsida</taxon>
        <taxon>Dicranidae</taxon>
        <taxon>Pseudoditrichales</taxon>
        <taxon>Ditrichaceae</taxon>
        <taxon>Ceratodon</taxon>
    </lineage>
</organism>
<dbReference type="EMBL" id="CM026427">
    <property type="protein sequence ID" value="KAG0568360.1"/>
    <property type="molecule type" value="Genomic_DNA"/>
</dbReference>